<feature type="compositionally biased region" description="Low complexity" evidence="1">
    <location>
        <begin position="1"/>
        <end position="12"/>
    </location>
</feature>
<feature type="compositionally biased region" description="Basic and acidic residues" evidence="1">
    <location>
        <begin position="13"/>
        <end position="34"/>
    </location>
</feature>
<dbReference type="KEGG" id="slb:AWJ20_2471"/>
<dbReference type="InterPro" id="IPR000717">
    <property type="entry name" value="PCI_dom"/>
</dbReference>
<keyword evidence="4" id="KW-1185">Reference proteome</keyword>
<dbReference type="RefSeq" id="XP_018737335.1">
    <property type="nucleotide sequence ID" value="XM_018879416.1"/>
</dbReference>
<dbReference type="Proteomes" id="UP000189580">
    <property type="component" value="Chromosome b"/>
</dbReference>
<dbReference type="GeneID" id="30034386"/>
<feature type="domain" description="PCI" evidence="2">
    <location>
        <begin position="309"/>
        <end position="487"/>
    </location>
</feature>
<protein>
    <submittedName>
        <fullName evidence="3">Thp3p</fullName>
    </submittedName>
</protein>
<evidence type="ECO:0000259" key="2">
    <source>
        <dbReference type="PROSITE" id="PS50250"/>
    </source>
</evidence>
<dbReference type="OrthoDB" id="199574at2759"/>
<feature type="region of interest" description="Disordered" evidence="1">
    <location>
        <begin position="158"/>
        <end position="181"/>
    </location>
</feature>
<evidence type="ECO:0000313" key="3">
    <source>
        <dbReference type="EMBL" id="ANB14858.1"/>
    </source>
</evidence>
<dbReference type="Gene3D" id="1.25.40.990">
    <property type="match status" value="1"/>
</dbReference>
<dbReference type="InterPro" id="IPR005062">
    <property type="entry name" value="SAC3/GANP/THP3_conserved"/>
</dbReference>
<dbReference type="EMBL" id="CP014503">
    <property type="protein sequence ID" value="ANB14858.1"/>
    <property type="molecule type" value="Genomic_DNA"/>
</dbReference>
<dbReference type="PANTHER" id="PTHR12436">
    <property type="entry name" value="80 KDA MCM3-ASSOCIATED PROTEIN"/>
    <property type="match status" value="1"/>
</dbReference>
<name>A0A167F5K1_9ASCO</name>
<accession>A0A167F5K1</accession>
<proteinExistence type="predicted"/>
<evidence type="ECO:0000256" key="1">
    <source>
        <dbReference type="SAM" id="MobiDB-lite"/>
    </source>
</evidence>
<gene>
    <name evidence="3" type="primary">THP3</name>
    <name evidence="3" type="ORF">AWJ20_2471</name>
</gene>
<dbReference type="GO" id="GO:0005634">
    <property type="term" value="C:nucleus"/>
    <property type="evidence" value="ECO:0007669"/>
    <property type="project" value="TreeGrafter"/>
</dbReference>
<dbReference type="AlphaFoldDB" id="A0A167F5K1"/>
<organism evidence="3 4">
    <name type="scientific">Sugiyamaella lignohabitans</name>
    <dbReference type="NCBI Taxonomy" id="796027"/>
    <lineage>
        <taxon>Eukaryota</taxon>
        <taxon>Fungi</taxon>
        <taxon>Dikarya</taxon>
        <taxon>Ascomycota</taxon>
        <taxon>Saccharomycotina</taxon>
        <taxon>Dipodascomycetes</taxon>
        <taxon>Dipodascales</taxon>
        <taxon>Trichomonascaceae</taxon>
        <taxon>Sugiyamaella</taxon>
    </lineage>
</organism>
<evidence type="ECO:0000313" key="4">
    <source>
        <dbReference type="Proteomes" id="UP000189580"/>
    </source>
</evidence>
<reference evidence="3 4" key="1">
    <citation type="submission" date="2016-02" db="EMBL/GenBank/DDBJ databases">
        <title>Complete genome sequence and transcriptome regulation of the pentose utilising yeast Sugiyamaella lignohabitans.</title>
        <authorList>
            <person name="Bellasio M."/>
            <person name="Peymann A."/>
            <person name="Valli M."/>
            <person name="Sipitzky M."/>
            <person name="Graf A."/>
            <person name="Sauer M."/>
            <person name="Marx H."/>
            <person name="Mattanovich D."/>
        </authorList>
    </citation>
    <scope>NUCLEOTIDE SEQUENCE [LARGE SCALE GENOMIC DNA]</scope>
    <source>
        <strain evidence="3 4">CBS 10342</strain>
    </source>
</reference>
<dbReference type="PANTHER" id="PTHR12436:SF4">
    <property type="entry name" value="LEUKOCYTE RECEPTOR CLUSTER MEMBER 8"/>
    <property type="match status" value="1"/>
</dbReference>
<dbReference type="PROSITE" id="PS50250">
    <property type="entry name" value="PCI"/>
    <property type="match status" value="1"/>
</dbReference>
<feature type="compositionally biased region" description="Low complexity" evidence="1">
    <location>
        <begin position="159"/>
        <end position="173"/>
    </location>
</feature>
<sequence>MSLGRSASSSASAKEHAQESKRAASESERDGQWPESLKEFVAKCFKEVHPEDKEVMESQLKQIITKAFETKTTWTIDWKSMWVPVMLERRHKEQELNNSKRAALDAKSKVGGIKKKKKIDGKIAESGGFAGRAAASAEYSGYKRDSFGQASNNDVLGAYSNSNSSSNYGNGYSDDFASNERREKRLRRFEREARMSPTPPSTAPAMTAAATGAIPSIDLERPVVGRATNLEKKYFRLTSAPDPDQVRPLNILKQTLELLKDKWRKEQNYPYICDQFKSLRQDLTIQHIENEFTVSVYEIHARIALEKGDLGEYNQCQSRLKELYDKHIRGNANEFLAYRILYLLHTHNRAEIGHLLRELSGNEPALKDAGVAHALLVDKAMTRKNYHQLFRLYTEAPKMGGYVMDSFIPRERLSALAAMCTAYRPDLSLEFISHELAFDEIQQCLEFLDQHGLLDHVKKDPLKLNTKDAYAKIETARQSAYKKVDIKGQI</sequence>
<dbReference type="InterPro" id="IPR045107">
    <property type="entry name" value="SAC3/GANP/THP3"/>
</dbReference>
<dbReference type="Pfam" id="PF03399">
    <property type="entry name" value="SAC3_GANP"/>
    <property type="match status" value="1"/>
</dbReference>
<feature type="region of interest" description="Disordered" evidence="1">
    <location>
        <begin position="1"/>
        <end position="34"/>
    </location>
</feature>